<evidence type="ECO:0000313" key="2">
    <source>
        <dbReference type="Proteomes" id="UP000320496"/>
    </source>
</evidence>
<reference evidence="1 2" key="1">
    <citation type="submission" date="2019-02" db="EMBL/GenBank/DDBJ databases">
        <title>Deep-cultivation of Planctomycetes and their phenomic and genomic characterization uncovers novel biology.</title>
        <authorList>
            <person name="Wiegand S."/>
            <person name="Jogler M."/>
            <person name="Boedeker C."/>
            <person name="Pinto D."/>
            <person name="Vollmers J."/>
            <person name="Rivas-Marin E."/>
            <person name="Kohn T."/>
            <person name="Peeters S.H."/>
            <person name="Heuer A."/>
            <person name="Rast P."/>
            <person name="Oberbeckmann S."/>
            <person name="Bunk B."/>
            <person name="Jeske O."/>
            <person name="Meyerdierks A."/>
            <person name="Storesund J.E."/>
            <person name="Kallscheuer N."/>
            <person name="Luecker S."/>
            <person name="Lage O.M."/>
            <person name="Pohl T."/>
            <person name="Merkel B.J."/>
            <person name="Hornburger P."/>
            <person name="Mueller R.-W."/>
            <person name="Bruemmer F."/>
            <person name="Labrenz M."/>
            <person name="Spormann A.M."/>
            <person name="Op den Camp H."/>
            <person name="Overmann J."/>
            <person name="Amann R."/>
            <person name="Jetten M.S.M."/>
            <person name="Mascher T."/>
            <person name="Medema M.H."/>
            <person name="Devos D.P."/>
            <person name="Kaster A.-K."/>
            <person name="Ovreas L."/>
            <person name="Rohde M."/>
            <person name="Galperin M.Y."/>
            <person name="Jogler C."/>
        </authorList>
    </citation>
    <scope>NUCLEOTIDE SEQUENCE [LARGE SCALE GENOMIC DNA]</scope>
    <source>
        <strain evidence="1 2">Mal4</strain>
    </source>
</reference>
<dbReference type="KEGG" id="mri:Mal4_48920"/>
<protein>
    <submittedName>
        <fullName evidence="1">Uncharacterized protein</fullName>
    </submittedName>
</protein>
<sequence>MRHYFVIRLPFFAARRPVNSRTRGASLRVKAGDEMGRDRFTLVLWDGDHLT</sequence>
<dbReference type="EMBL" id="CP036275">
    <property type="protein sequence ID" value="QDU40534.1"/>
    <property type="molecule type" value="Genomic_DNA"/>
</dbReference>
<keyword evidence="2" id="KW-1185">Reference proteome</keyword>
<accession>A0A517ZDH9</accession>
<name>A0A517ZDH9_9PLAN</name>
<dbReference type="AlphaFoldDB" id="A0A517ZDH9"/>
<dbReference type="Proteomes" id="UP000320496">
    <property type="component" value="Chromosome"/>
</dbReference>
<organism evidence="1 2">
    <name type="scientific">Maioricimonas rarisocia</name>
    <dbReference type="NCBI Taxonomy" id="2528026"/>
    <lineage>
        <taxon>Bacteria</taxon>
        <taxon>Pseudomonadati</taxon>
        <taxon>Planctomycetota</taxon>
        <taxon>Planctomycetia</taxon>
        <taxon>Planctomycetales</taxon>
        <taxon>Planctomycetaceae</taxon>
        <taxon>Maioricimonas</taxon>
    </lineage>
</organism>
<evidence type="ECO:0000313" key="1">
    <source>
        <dbReference type="EMBL" id="QDU40534.1"/>
    </source>
</evidence>
<gene>
    <name evidence="1" type="ORF">Mal4_48920</name>
</gene>
<proteinExistence type="predicted"/>